<protein>
    <recommendedName>
        <fullName evidence="3">Asp23/Gls24 family envelope stress response protein</fullName>
    </recommendedName>
</protein>
<evidence type="ECO:0008006" key="3">
    <source>
        <dbReference type="Google" id="ProtNLM"/>
    </source>
</evidence>
<gene>
    <name evidence="1" type="ORF">HGB44_06090</name>
</gene>
<comment type="caution">
    <text evidence="1">The sequence shown here is derived from an EMBL/GenBank/DDBJ whole genome shotgun (WGS) entry which is preliminary data.</text>
</comment>
<dbReference type="Proteomes" id="UP000553209">
    <property type="component" value="Unassembled WGS sequence"/>
</dbReference>
<accession>A0A7X6MCM8</accession>
<evidence type="ECO:0000313" key="1">
    <source>
        <dbReference type="EMBL" id="NKY97245.1"/>
    </source>
</evidence>
<dbReference type="AlphaFoldDB" id="A0A7X6MCM8"/>
<dbReference type="EMBL" id="JAAXPG010000004">
    <property type="protein sequence ID" value="NKY97245.1"/>
    <property type="molecule type" value="Genomic_DNA"/>
</dbReference>
<organism evidence="1 2">
    <name type="scientific">Nocardiopsis alborubida</name>
    <dbReference type="NCBI Taxonomy" id="146802"/>
    <lineage>
        <taxon>Bacteria</taxon>
        <taxon>Bacillati</taxon>
        <taxon>Actinomycetota</taxon>
        <taxon>Actinomycetes</taxon>
        <taxon>Streptosporangiales</taxon>
        <taxon>Nocardiopsidaceae</taxon>
        <taxon>Nocardiopsis</taxon>
    </lineage>
</organism>
<name>A0A7X6MCM8_9ACTN</name>
<proteinExistence type="predicted"/>
<dbReference type="RefSeq" id="WP_061081747.1">
    <property type="nucleotide sequence ID" value="NZ_JAAXPG010000004.1"/>
</dbReference>
<evidence type="ECO:0000313" key="2">
    <source>
        <dbReference type="Proteomes" id="UP000553209"/>
    </source>
</evidence>
<reference evidence="1 2" key="1">
    <citation type="submission" date="2020-04" db="EMBL/GenBank/DDBJ databases">
        <title>MicrobeNet Type strains.</title>
        <authorList>
            <person name="Nicholson A.C."/>
        </authorList>
    </citation>
    <scope>NUCLEOTIDE SEQUENCE [LARGE SCALE GENOMIC DNA]</scope>
    <source>
        <strain evidence="1 2">ATCC 23612</strain>
    </source>
</reference>
<keyword evidence="2" id="KW-1185">Reference proteome</keyword>
<sequence length="185" mass="19656">MAVDPSDDHDRLPCGTSVDALLRDLLSGRLTEHESACEHCRAEASGLRPLVDAVRRDGEEEVTAPPGLLADVMRVVRAERRSEGTIVLSGSGPGGTEVRESAVAAMLRTSVESVPGVVVGRCRVEQTREGLSVRATARVAVGFPIPDAADAARRAMRSLAEQRLGLSVARLDIDVVDLDDPARGR</sequence>